<dbReference type="AlphaFoldDB" id="A0AAV2EME8"/>
<evidence type="ECO:0000313" key="1">
    <source>
        <dbReference type="EMBL" id="CAL1386969.1"/>
    </source>
</evidence>
<name>A0AAV2EME8_9ROSI</name>
<keyword evidence="2" id="KW-1185">Reference proteome</keyword>
<dbReference type="EMBL" id="OZ034818">
    <property type="protein sequence ID" value="CAL1386969.1"/>
    <property type="molecule type" value="Genomic_DNA"/>
</dbReference>
<sequence>MLYRPAAAVVRGTSYHDSGYPRDHRFSTSIRKLHSKEAGDADNQDPDRHIFEDLCPIGLKFDKHLGNFGEEEARAYKVLKRKLLTWQEHFKPIRDFRNRH</sequence>
<organism evidence="1 2">
    <name type="scientific">Linum trigynum</name>
    <dbReference type="NCBI Taxonomy" id="586398"/>
    <lineage>
        <taxon>Eukaryota</taxon>
        <taxon>Viridiplantae</taxon>
        <taxon>Streptophyta</taxon>
        <taxon>Embryophyta</taxon>
        <taxon>Tracheophyta</taxon>
        <taxon>Spermatophyta</taxon>
        <taxon>Magnoliopsida</taxon>
        <taxon>eudicotyledons</taxon>
        <taxon>Gunneridae</taxon>
        <taxon>Pentapetalae</taxon>
        <taxon>rosids</taxon>
        <taxon>fabids</taxon>
        <taxon>Malpighiales</taxon>
        <taxon>Linaceae</taxon>
        <taxon>Linum</taxon>
    </lineage>
</organism>
<proteinExistence type="predicted"/>
<dbReference type="Proteomes" id="UP001497516">
    <property type="component" value="Chromosome 5"/>
</dbReference>
<reference evidence="1 2" key="1">
    <citation type="submission" date="2024-04" db="EMBL/GenBank/DDBJ databases">
        <authorList>
            <person name="Fracassetti M."/>
        </authorList>
    </citation>
    <scope>NUCLEOTIDE SEQUENCE [LARGE SCALE GENOMIC DNA]</scope>
</reference>
<evidence type="ECO:0000313" key="2">
    <source>
        <dbReference type="Proteomes" id="UP001497516"/>
    </source>
</evidence>
<gene>
    <name evidence="1" type="ORF">LTRI10_LOCUS27983</name>
</gene>
<protein>
    <submittedName>
        <fullName evidence="1">Uncharacterized protein</fullName>
    </submittedName>
</protein>
<accession>A0AAV2EME8</accession>